<keyword evidence="2" id="KW-1185">Reference proteome</keyword>
<sequence>MITTEELKRVEGNYFEVLQTGAFTVTLRSKNTGHYWHLIEREYPTFRHFVIYHKHNASDEYHAQGTACNLTAAVSGIKSHDEFQMNGRKKAWKGKGRI</sequence>
<reference evidence="1" key="1">
    <citation type="submission" date="2018-09" db="EMBL/GenBank/DDBJ databases">
        <title>Murine metabolic-syndrome-specific gut microbial biobank.</title>
        <authorList>
            <person name="Liu C."/>
        </authorList>
    </citation>
    <scope>NUCLEOTIDE SEQUENCE</scope>
    <source>
        <strain evidence="1">D42-62</strain>
    </source>
</reference>
<comment type="caution">
    <text evidence="1">The sequence shown here is derived from an EMBL/GenBank/DDBJ whole genome shotgun (WGS) entry which is preliminary data.</text>
</comment>
<dbReference type="EMBL" id="QZDT01000003">
    <property type="protein sequence ID" value="NBJ91644.1"/>
    <property type="molecule type" value="Genomic_DNA"/>
</dbReference>
<accession>A0A9X5GQV1</accession>
<organism evidence="1 2">
    <name type="scientific">Parablautia muri</name>
    <dbReference type="NCBI Taxonomy" id="2320879"/>
    <lineage>
        <taxon>Bacteria</taxon>
        <taxon>Bacillati</taxon>
        <taxon>Bacillota</taxon>
        <taxon>Clostridia</taxon>
        <taxon>Lachnospirales</taxon>
        <taxon>Lachnospiraceae</taxon>
        <taxon>Parablautia</taxon>
    </lineage>
</organism>
<evidence type="ECO:0000313" key="2">
    <source>
        <dbReference type="Proteomes" id="UP001154420"/>
    </source>
</evidence>
<protein>
    <submittedName>
        <fullName evidence="1">Uncharacterized protein</fullName>
    </submittedName>
</protein>
<dbReference type="AlphaFoldDB" id="A0A9X5GQV1"/>
<gene>
    <name evidence="1" type="ORF">D5281_03320</name>
</gene>
<name>A0A9X5GQV1_9FIRM</name>
<proteinExistence type="predicted"/>
<dbReference type="OrthoDB" id="9811983at2"/>
<dbReference type="RefSeq" id="WP_160558733.1">
    <property type="nucleotide sequence ID" value="NZ_QZDT01000003.1"/>
</dbReference>
<dbReference type="Proteomes" id="UP001154420">
    <property type="component" value="Unassembled WGS sequence"/>
</dbReference>
<evidence type="ECO:0000313" key="1">
    <source>
        <dbReference type="EMBL" id="NBJ91644.1"/>
    </source>
</evidence>